<gene>
    <name evidence="2" type="ORF">HUK38_12235</name>
</gene>
<reference evidence="2 3" key="1">
    <citation type="journal article" date="2020" name="Arch. Microbiol.">
        <title>The genome sequence of the giant phototrophic gammaproteobacterium Thiospirillum jenense gives insight into its physiological properties and phylogenetic relationships.</title>
        <authorList>
            <person name="Imhoff J.F."/>
            <person name="Meyer T.E."/>
            <person name="Kyndt J.A."/>
        </authorList>
    </citation>
    <scope>NUCLEOTIDE SEQUENCE [LARGE SCALE GENOMIC DNA]</scope>
    <source>
        <strain evidence="2 3">DSM 216</strain>
    </source>
</reference>
<proteinExistence type="predicted"/>
<evidence type="ECO:0000256" key="1">
    <source>
        <dbReference type="SAM" id="Phobius"/>
    </source>
</evidence>
<keyword evidence="3" id="KW-1185">Reference proteome</keyword>
<keyword evidence="1" id="KW-1133">Transmembrane helix</keyword>
<dbReference type="AlphaFoldDB" id="A0A839HDH2"/>
<keyword evidence="1" id="KW-0472">Membrane</keyword>
<comment type="caution">
    <text evidence="2">The sequence shown here is derived from an EMBL/GenBank/DDBJ whole genome shotgun (WGS) entry which is preliminary data.</text>
</comment>
<evidence type="ECO:0000313" key="2">
    <source>
        <dbReference type="EMBL" id="MBB1126985.1"/>
    </source>
</evidence>
<organism evidence="2 3">
    <name type="scientific">Thiospirillum jenense</name>
    <dbReference type="NCBI Taxonomy" id="1653858"/>
    <lineage>
        <taxon>Bacteria</taxon>
        <taxon>Pseudomonadati</taxon>
        <taxon>Pseudomonadota</taxon>
        <taxon>Gammaproteobacteria</taxon>
        <taxon>Chromatiales</taxon>
        <taxon>Chromatiaceae</taxon>
        <taxon>Thiospirillum</taxon>
    </lineage>
</organism>
<dbReference type="EMBL" id="JABVCQ010000031">
    <property type="protein sequence ID" value="MBB1126985.1"/>
    <property type="molecule type" value="Genomic_DNA"/>
</dbReference>
<feature type="transmembrane region" description="Helical" evidence="1">
    <location>
        <begin position="74"/>
        <end position="103"/>
    </location>
</feature>
<sequence length="114" mass="13508">MFNLNKLETKLLEESDLKKLSFHEKKIILDYVNGEIDITRADARLYREEREFKRMDKKSSTDSSASETPKKRGLLIFSILTIVLIISSTTELFGIIFLIWLFYTVVRFRNVKIW</sequence>
<protein>
    <submittedName>
        <fullName evidence="2">Uncharacterized protein</fullName>
    </submittedName>
</protein>
<accession>A0A839HDH2</accession>
<dbReference type="Proteomes" id="UP000548632">
    <property type="component" value="Unassembled WGS sequence"/>
</dbReference>
<name>A0A839HDH2_9GAMM</name>
<evidence type="ECO:0000313" key="3">
    <source>
        <dbReference type="Proteomes" id="UP000548632"/>
    </source>
</evidence>
<keyword evidence="1" id="KW-0812">Transmembrane</keyword>